<evidence type="ECO:0000256" key="5">
    <source>
        <dbReference type="ARBA" id="ARBA00023136"/>
    </source>
</evidence>
<feature type="transmembrane region" description="Helical" evidence="7">
    <location>
        <begin position="70"/>
        <end position="90"/>
    </location>
</feature>
<dbReference type="InterPro" id="IPR044770">
    <property type="entry name" value="MFS_spinster-like"/>
</dbReference>
<name>A0A9R0T6N0_TRITD</name>
<reference evidence="9 10" key="1">
    <citation type="submission" date="2017-09" db="EMBL/GenBank/DDBJ databases">
        <authorList>
            <consortium name="International Durum Wheat Genome Sequencing Consortium (IDWGSC)"/>
            <person name="Milanesi L."/>
        </authorList>
    </citation>
    <scope>NUCLEOTIDE SEQUENCE [LARGE SCALE GENOMIC DNA]</scope>
    <source>
        <strain evidence="10">cv. Svevo</strain>
    </source>
</reference>
<dbReference type="AlphaFoldDB" id="A0A9R0T6N0"/>
<evidence type="ECO:0000256" key="4">
    <source>
        <dbReference type="ARBA" id="ARBA00022989"/>
    </source>
</evidence>
<dbReference type="SUPFAM" id="SSF103473">
    <property type="entry name" value="MFS general substrate transporter"/>
    <property type="match status" value="2"/>
</dbReference>
<evidence type="ECO:0000313" key="10">
    <source>
        <dbReference type="Proteomes" id="UP000324705"/>
    </source>
</evidence>
<evidence type="ECO:0000256" key="6">
    <source>
        <dbReference type="ARBA" id="ARBA00024338"/>
    </source>
</evidence>
<comment type="similarity">
    <text evidence="6">Belongs to the major facilitator superfamily. Spinster (TC 2.A.1.49) family.</text>
</comment>
<organism evidence="9 10">
    <name type="scientific">Triticum turgidum subsp. durum</name>
    <name type="common">Durum wheat</name>
    <name type="synonym">Triticum durum</name>
    <dbReference type="NCBI Taxonomy" id="4567"/>
    <lineage>
        <taxon>Eukaryota</taxon>
        <taxon>Viridiplantae</taxon>
        <taxon>Streptophyta</taxon>
        <taxon>Embryophyta</taxon>
        <taxon>Tracheophyta</taxon>
        <taxon>Spermatophyta</taxon>
        <taxon>Magnoliopsida</taxon>
        <taxon>Liliopsida</taxon>
        <taxon>Poales</taxon>
        <taxon>Poaceae</taxon>
        <taxon>BOP clade</taxon>
        <taxon>Pooideae</taxon>
        <taxon>Triticodae</taxon>
        <taxon>Triticeae</taxon>
        <taxon>Triticinae</taxon>
        <taxon>Triticum</taxon>
    </lineage>
</organism>
<keyword evidence="3 7" id="KW-0812">Transmembrane</keyword>
<dbReference type="InterPro" id="IPR020846">
    <property type="entry name" value="MFS_dom"/>
</dbReference>
<dbReference type="InterPro" id="IPR011701">
    <property type="entry name" value="MFS"/>
</dbReference>
<keyword evidence="4 7" id="KW-1133">Transmembrane helix</keyword>
<keyword evidence="2" id="KW-0813">Transport</keyword>
<dbReference type="Pfam" id="PF07690">
    <property type="entry name" value="MFS_1"/>
    <property type="match status" value="1"/>
</dbReference>
<evidence type="ECO:0000313" key="9">
    <source>
        <dbReference type="EMBL" id="VAI08155.1"/>
    </source>
</evidence>
<dbReference type="InterPro" id="IPR036259">
    <property type="entry name" value="MFS_trans_sf"/>
</dbReference>
<keyword evidence="5 7" id="KW-0472">Membrane</keyword>
<dbReference type="Gramene" id="TRITD4Bv1G144990.2">
    <property type="protein sequence ID" value="TRITD4Bv1G144990.2"/>
    <property type="gene ID" value="TRITD4Bv1G144990"/>
</dbReference>
<dbReference type="EMBL" id="LT934118">
    <property type="protein sequence ID" value="VAI08155.1"/>
    <property type="molecule type" value="Genomic_DNA"/>
</dbReference>
<gene>
    <name evidence="9" type="ORF">TRITD_4Bv1G144990</name>
</gene>
<evidence type="ECO:0000256" key="1">
    <source>
        <dbReference type="ARBA" id="ARBA00004141"/>
    </source>
</evidence>
<feature type="domain" description="Major facilitator superfamily (MFS) profile" evidence="8">
    <location>
        <begin position="1"/>
        <end position="264"/>
    </location>
</feature>
<dbReference type="Proteomes" id="UP000324705">
    <property type="component" value="Chromosome 4B"/>
</dbReference>
<dbReference type="PROSITE" id="PS50850">
    <property type="entry name" value="MFS"/>
    <property type="match status" value="1"/>
</dbReference>
<dbReference type="PANTHER" id="PTHR23505:SF59">
    <property type="entry name" value="MAJOR FACILITATOR SUPERFAMILY PROTEIN"/>
    <property type="match status" value="1"/>
</dbReference>
<evidence type="ECO:0000259" key="8">
    <source>
        <dbReference type="PROSITE" id="PS50850"/>
    </source>
</evidence>
<accession>A0A9R0T6N0</accession>
<sequence length="264" mass="27710">MAIARGFNGVGLALVVPAMNSLAADYSDDTTRGSAFGWLGMASRVGAMMGGTLGVLLAPTTFLGVHGWRLAFHILALLSFALAVSTWFLASDPRPPSASEKSTASVARELLGEAKDVVRLPTFQILVAQGVAGPILAEIVPQKARTTVYALDRFFETIFSSFAPAVVGILAERVFGYKPASSATGMAERENAAALAKAVFAEIAVPMAICCSIYSLLYCTYPADRERAQKAALVAPEDQDCENANSSTATGVDGLNQALLARND</sequence>
<evidence type="ECO:0000256" key="2">
    <source>
        <dbReference type="ARBA" id="ARBA00022448"/>
    </source>
</evidence>
<evidence type="ECO:0000256" key="3">
    <source>
        <dbReference type="ARBA" id="ARBA00022692"/>
    </source>
</evidence>
<dbReference type="Gene3D" id="1.20.1250.20">
    <property type="entry name" value="MFS general substrate transporter like domains"/>
    <property type="match status" value="1"/>
</dbReference>
<dbReference type="GO" id="GO:0022857">
    <property type="term" value="F:transmembrane transporter activity"/>
    <property type="evidence" value="ECO:0007669"/>
    <property type="project" value="InterPro"/>
</dbReference>
<evidence type="ECO:0000256" key="7">
    <source>
        <dbReference type="SAM" id="Phobius"/>
    </source>
</evidence>
<protein>
    <recommendedName>
        <fullName evidence="8">Major facilitator superfamily (MFS) profile domain-containing protein</fullName>
    </recommendedName>
</protein>
<dbReference type="PANTHER" id="PTHR23505">
    <property type="entry name" value="SPINSTER"/>
    <property type="match status" value="1"/>
</dbReference>
<feature type="transmembrane region" description="Helical" evidence="7">
    <location>
        <begin position="39"/>
        <end position="58"/>
    </location>
</feature>
<comment type="subcellular location">
    <subcellularLocation>
        <location evidence="1">Membrane</location>
        <topology evidence="1">Multi-pass membrane protein</topology>
    </subcellularLocation>
</comment>
<proteinExistence type="inferred from homology"/>
<dbReference type="GO" id="GO:0016020">
    <property type="term" value="C:membrane"/>
    <property type="evidence" value="ECO:0007669"/>
    <property type="project" value="UniProtKB-SubCell"/>
</dbReference>
<keyword evidence="10" id="KW-1185">Reference proteome</keyword>